<dbReference type="SUPFAM" id="SSF63825">
    <property type="entry name" value="YWTD domain"/>
    <property type="match status" value="1"/>
</dbReference>
<accession>A0A382FBR4</accession>
<evidence type="ECO:0000313" key="1">
    <source>
        <dbReference type="EMBL" id="SVB60125.1"/>
    </source>
</evidence>
<dbReference type="PANTHER" id="PTHR40274:SF3">
    <property type="entry name" value="VIRGINIAMYCIN B LYASE"/>
    <property type="match status" value="1"/>
</dbReference>
<dbReference type="AlphaFoldDB" id="A0A382FBR4"/>
<dbReference type="InterPro" id="IPR015943">
    <property type="entry name" value="WD40/YVTN_repeat-like_dom_sf"/>
</dbReference>
<reference evidence="1" key="1">
    <citation type="submission" date="2018-05" db="EMBL/GenBank/DDBJ databases">
        <authorList>
            <person name="Lanie J.A."/>
            <person name="Ng W.-L."/>
            <person name="Kazmierczak K.M."/>
            <person name="Andrzejewski T.M."/>
            <person name="Davidsen T.M."/>
            <person name="Wayne K.J."/>
            <person name="Tettelin H."/>
            <person name="Glass J.I."/>
            <person name="Rusch D."/>
            <person name="Podicherti R."/>
            <person name="Tsui H.-C.T."/>
            <person name="Winkler M.E."/>
        </authorList>
    </citation>
    <scope>NUCLEOTIDE SEQUENCE</scope>
</reference>
<evidence type="ECO:0008006" key="2">
    <source>
        <dbReference type="Google" id="ProtNLM"/>
    </source>
</evidence>
<dbReference type="PANTHER" id="PTHR40274">
    <property type="entry name" value="VIRGINIAMYCIN B LYASE"/>
    <property type="match status" value="1"/>
</dbReference>
<dbReference type="EMBL" id="UINC01048957">
    <property type="protein sequence ID" value="SVB60125.1"/>
    <property type="molecule type" value="Genomic_DNA"/>
</dbReference>
<gene>
    <name evidence="1" type="ORF">METZ01_LOCUS212979</name>
</gene>
<protein>
    <recommendedName>
        <fullName evidence="2">SMP-30/Gluconolactonase/LRE-like region domain-containing protein</fullName>
    </recommendedName>
</protein>
<dbReference type="Gene3D" id="2.130.10.10">
    <property type="entry name" value="YVTN repeat-like/Quinoprotein amine dehydrogenase"/>
    <property type="match status" value="1"/>
</dbReference>
<organism evidence="1">
    <name type="scientific">marine metagenome</name>
    <dbReference type="NCBI Taxonomy" id="408172"/>
    <lineage>
        <taxon>unclassified sequences</taxon>
        <taxon>metagenomes</taxon>
        <taxon>ecological metagenomes</taxon>
    </lineage>
</organism>
<sequence length="220" mass="24228">MQAEVKWIHPGPQPNGLQADSDGLWAIDQGNDHIYKLSYVDGSVIEDLDTETSKSSGITKGGGYLWVASTYTAELYQLNMDGSTAAVFDTPGKGVVTQYGSSKNPQITGAHGMEWVDQNNMWVVVPPAQQVFLLDPANMKVKRSIPTPGVRPHGLFMNNGNMWLADTQECKIYKINPENGEIQSEIHIPEPEIHGMTIYDGDVWFCCAETRKVCTVELPG</sequence>
<proteinExistence type="predicted"/>
<name>A0A382FBR4_9ZZZZ</name>
<dbReference type="InterPro" id="IPR051344">
    <property type="entry name" value="Vgb"/>
</dbReference>